<evidence type="ECO:0000256" key="5">
    <source>
        <dbReference type="ARBA" id="ARBA00023136"/>
    </source>
</evidence>
<comment type="subcellular location">
    <subcellularLocation>
        <location evidence="1">Membrane</location>
        <topology evidence="1">Multi-pass membrane protein</topology>
    </subcellularLocation>
</comment>
<comment type="caution">
    <text evidence="7">The sequence shown here is derived from an EMBL/GenBank/DDBJ whole genome shotgun (WGS) entry which is preliminary data.</text>
</comment>
<evidence type="ECO:0000313" key="7">
    <source>
        <dbReference type="EMBL" id="GJJ11807.1"/>
    </source>
</evidence>
<keyword evidence="5 6" id="KW-0472">Membrane</keyword>
<accession>A0AAV5AAZ4</accession>
<dbReference type="Gene3D" id="1.20.1250.20">
    <property type="entry name" value="MFS general substrate transporter like domains"/>
    <property type="match status" value="1"/>
</dbReference>
<dbReference type="PANTHER" id="PTHR43791">
    <property type="entry name" value="PERMEASE-RELATED"/>
    <property type="match status" value="1"/>
</dbReference>
<evidence type="ECO:0000256" key="3">
    <source>
        <dbReference type="ARBA" id="ARBA00022692"/>
    </source>
</evidence>
<reference evidence="7" key="1">
    <citation type="submission" date="2021-10" db="EMBL/GenBank/DDBJ databases">
        <title>De novo Genome Assembly of Clathrus columnatus (Basidiomycota, Fungi) Using Illumina and Nanopore Sequence Data.</title>
        <authorList>
            <person name="Ogiso-Tanaka E."/>
            <person name="Itagaki H."/>
            <person name="Hosoya T."/>
            <person name="Hosaka K."/>
        </authorList>
    </citation>
    <scope>NUCLEOTIDE SEQUENCE</scope>
    <source>
        <strain evidence="7">MO-923</strain>
    </source>
</reference>
<proteinExistence type="predicted"/>
<dbReference type="SUPFAM" id="SSF103473">
    <property type="entry name" value="MFS general substrate transporter"/>
    <property type="match status" value="1"/>
</dbReference>
<keyword evidence="8" id="KW-1185">Reference proteome</keyword>
<sequence length="351" mass="38888">MDLNVKDSEKNLSFNEQIEDVAKRDSIDSTLDSEVDVGYSYFLKGEKRRVEGGENGEEVFFSKKVLKKIDMRILPIISIVYCLQSMDKQGIRYAFPITTPGVVTLKNLTGIVIFLWAVTMMSTAGCTNFTGAMINRFVLGCVEAVVTDLNIYDKLENKHFKRYQVEQALRDPKTYLLFILSLSTQISGGLLTSFRAQIINNMGFSELQSTILGIPSDFIQGICLVLSGYIASTIPNSRIIVMTISNVVCVIAAACMAYLPLEDSWGSIGFSLGLSMVSVNMSGSIQAMLVGFIIKLVGGIILGLYMIWENRRRDRVQATEGPSFDEHEGQRLSLLDKTEFVGGQPGIYLVN</sequence>
<keyword evidence="3 6" id="KW-0812">Transmembrane</keyword>
<protein>
    <submittedName>
        <fullName evidence="7">Uncharacterized protein</fullName>
    </submittedName>
</protein>
<dbReference type="EMBL" id="BPWL01000007">
    <property type="protein sequence ID" value="GJJ11807.1"/>
    <property type="molecule type" value="Genomic_DNA"/>
</dbReference>
<evidence type="ECO:0000256" key="1">
    <source>
        <dbReference type="ARBA" id="ARBA00004141"/>
    </source>
</evidence>
<name>A0AAV5AAZ4_9AGAM</name>
<evidence type="ECO:0000256" key="2">
    <source>
        <dbReference type="ARBA" id="ARBA00022448"/>
    </source>
</evidence>
<dbReference type="GO" id="GO:0016020">
    <property type="term" value="C:membrane"/>
    <property type="evidence" value="ECO:0007669"/>
    <property type="project" value="UniProtKB-SubCell"/>
</dbReference>
<evidence type="ECO:0000256" key="4">
    <source>
        <dbReference type="ARBA" id="ARBA00022989"/>
    </source>
</evidence>
<dbReference type="PANTHER" id="PTHR43791:SF70">
    <property type="entry name" value="MAJOR FACILITATOR SUPERFAMILY (MFS) PROFILE DOMAIN-CONTAINING PROTEIN"/>
    <property type="match status" value="1"/>
</dbReference>
<gene>
    <name evidence="7" type="ORF">Clacol_006045</name>
</gene>
<organism evidence="7 8">
    <name type="scientific">Clathrus columnatus</name>
    <dbReference type="NCBI Taxonomy" id="1419009"/>
    <lineage>
        <taxon>Eukaryota</taxon>
        <taxon>Fungi</taxon>
        <taxon>Dikarya</taxon>
        <taxon>Basidiomycota</taxon>
        <taxon>Agaricomycotina</taxon>
        <taxon>Agaricomycetes</taxon>
        <taxon>Phallomycetidae</taxon>
        <taxon>Phallales</taxon>
        <taxon>Clathraceae</taxon>
        <taxon>Clathrus</taxon>
    </lineage>
</organism>
<keyword evidence="2" id="KW-0813">Transport</keyword>
<dbReference type="Proteomes" id="UP001050691">
    <property type="component" value="Unassembled WGS sequence"/>
</dbReference>
<evidence type="ECO:0000256" key="6">
    <source>
        <dbReference type="SAM" id="Phobius"/>
    </source>
</evidence>
<feature type="transmembrane region" description="Helical" evidence="6">
    <location>
        <begin position="239"/>
        <end position="261"/>
    </location>
</feature>
<dbReference type="AlphaFoldDB" id="A0AAV5AAZ4"/>
<feature type="transmembrane region" description="Helical" evidence="6">
    <location>
        <begin position="281"/>
        <end position="308"/>
    </location>
</feature>
<dbReference type="InterPro" id="IPR036259">
    <property type="entry name" value="MFS_trans_sf"/>
</dbReference>
<evidence type="ECO:0000313" key="8">
    <source>
        <dbReference type="Proteomes" id="UP001050691"/>
    </source>
</evidence>
<feature type="transmembrane region" description="Helical" evidence="6">
    <location>
        <begin position="211"/>
        <end position="232"/>
    </location>
</feature>
<dbReference type="GO" id="GO:0022857">
    <property type="term" value="F:transmembrane transporter activity"/>
    <property type="evidence" value="ECO:0007669"/>
    <property type="project" value="TreeGrafter"/>
</dbReference>
<keyword evidence="4 6" id="KW-1133">Transmembrane helix</keyword>